<feature type="region of interest" description="Disordered" evidence="1">
    <location>
        <begin position="1"/>
        <end position="36"/>
    </location>
</feature>
<keyword evidence="3" id="KW-1185">Reference proteome</keyword>
<dbReference type="InterPro" id="IPR025048">
    <property type="entry name" value="DUF3987"/>
</dbReference>
<proteinExistence type="predicted"/>
<reference evidence="2 3" key="1">
    <citation type="journal article" date="2013" name="Genome Announc.">
        <title>Draft genome sequences for three mercury-methylating, sulfate-reducing bacteria.</title>
        <authorList>
            <person name="Brown S.D."/>
            <person name="Hurt R.A.Jr."/>
            <person name="Gilmour C.C."/>
            <person name="Elias D.A."/>
        </authorList>
    </citation>
    <scope>NUCLEOTIDE SEQUENCE [LARGE SCALE GENOMIC DNA]</scope>
    <source>
        <strain evidence="2 3">DSM 2059</strain>
    </source>
</reference>
<gene>
    <name evidence="2" type="ORF">dsmv_3423</name>
</gene>
<evidence type="ECO:0008006" key="4">
    <source>
        <dbReference type="Google" id="ProtNLM"/>
    </source>
</evidence>
<dbReference type="RefSeq" id="WP_020878556.1">
    <property type="nucleotide sequence ID" value="NZ_ATHJ01000119.1"/>
</dbReference>
<evidence type="ECO:0000313" key="3">
    <source>
        <dbReference type="Proteomes" id="UP000014977"/>
    </source>
</evidence>
<evidence type="ECO:0000256" key="1">
    <source>
        <dbReference type="SAM" id="MobiDB-lite"/>
    </source>
</evidence>
<evidence type="ECO:0000313" key="2">
    <source>
        <dbReference type="EMBL" id="EPR34211.1"/>
    </source>
</evidence>
<feature type="compositionally biased region" description="Basic and acidic residues" evidence="1">
    <location>
        <begin position="9"/>
        <end position="21"/>
    </location>
</feature>
<dbReference type="AlphaFoldDB" id="S7TC59"/>
<accession>S7TC59</accession>
<dbReference type="Pfam" id="PF13148">
    <property type="entry name" value="DUF3987"/>
    <property type="match status" value="2"/>
</dbReference>
<sequence length="516" mass="56672">MTGNPPNQDEIRQKVRQRQEEASSSAGQEEDAPSPWDVAREQFPITDFPGRILPTKIDDSLRQLAKAHSANLLPLPGAALAILSSVLGGTVSIRAKKSWKEILSLWFVDIGPSGSGKTHAPRALCSLLYDAQERAELEYRARVEEENLKSAKERNKIPRARGYFSTDLTLEGLRADVSSPSGHGGQVVILDELSSFLTGQNQYKAGKGNDREMWLAIHDGKPGRASRASDAPFIKGARVSIFGGIQPGIWHQIFGGKNSKALVDGTVQRFLPTIKGPNFIPITDEDWDDYNCEAWKSTLKSAMTWADKRCSEQGWKPFNLTADEAGWDTFKAWANDIKLVALSMPTELNPFVNKMPGHALRLAGAIHCLHRFSNGLDPSPTLSCQDINNGIRAAEFYAGQMVEAMAILKSGEGSACDAPNETVKRLAEVLKSLRGETTDGRLAVGFIHERFNQGLPKEQRIGSARGMGSLLRGQGLTIPAGKHRIGEKSGYSILRWDQKAELFLKRCQQVNMSTNL</sequence>
<dbReference type="eggNOG" id="COG1467">
    <property type="taxonomic scope" value="Bacteria"/>
</dbReference>
<dbReference type="EMBL" id="ATHJ01000119">
    <property type="protein sequence ID" value="EPR34211.1"/>
    <property type="molecule type" value="Genomic_DNA"/>
</dbReference>
<dbReference type="Proteomes" id="UP000014977">
    <property type="component" value="Unassembled WGS sequence"/>
</dbReference>
<name>S7TC59_DESML</name>
<organism evidence="2 3">
    <name type="scientific">Desulfococcus multivorans DSM 2059</name>
    <dbReference type="NCBI Taxonomy" id="1121405"/>
    <lineage>
        <taxon>Bacteria</taxon>
        <taxon>Pseudomonadati</taxon>
        <taxon>Thermodesulfobacteriota</taxon>
        <taxon>Desulfobacteria</taxon>
        <taxon>Desulfobacterales</taxon>
        <taxon>Desulfococcaceae</taxon>
        <taxon>Desulfococcus</taxon>
    </lineage>
</organism>
<dbReference type="STRING" id="897.B2D07_13950"/>
<protein>
    <recommendedName>
        <fullName evidence="4">DUF3987 domain-containing protein</fullName>
    </recommendedName>
</protein>
<dbReference type="OrthoDB" id="5453446at2"/>
<comment type="caution">
    <text evidence="2">The sequence shown here is derived from an EMBL/GenBank/DDBJ whole genome shotgun (WGS) entry which is preliminary data.</text>
</comment>